<evidence type="ECO:0000256" key="6">
    <source>
        <dbReference type="SAM" id="Phobius"/>
    </source>
</evidence>
<feature type="transmembrane region" description="Helical" evidence="6">
    <location>
        <begin position="72"/>
        <end position="89"/>
    </location>
</feature>
<protein>
    <submittedName>
        <fullName evidence="7">Uncharacterized protein</fullName>
    </submittedName>
</protein>
<name>A0A5C1E4I3_9RHOO</name>
<feature type="transmembrane region" description="Helical" evidence="6">
    <location>
        <begin position="42"/>
        <end position="65"/>
    </location>
</feature>
<reference evidence="7 8" key="1">
    <citation type="submission" date="2017-07" db="EMBL/GenBank/DDBJ databases">
        <title>Complete genome sequence of Oryzomicrobium terrae TPP412.</title>
        <authorList>
            <person name="Chiu L.-W."/>
            <person name="Lo K.-J."/>
            <person name="Tsai Y.-M."/>
            <person name="Lin S.-S."/>
            <person name="Kuo C.-H."/>
            <person name="Liu C.-T."/>
        </authorList>
    </citation>
    <scope>NUCLEOTIDE SEQUENCE [LARGE SCALE GENOMIC DNA]</scope>
    <source>
        <strain evidence="7 8">TPP412</strain>
    </source>
</reference>
<dbReference type="Pfam" id="PF01810">
    <property type="entry name" value="LysE"/>
    <property type="match status" value="1"/>
</dbReference>
<evidence type="ECO:0000313" key="8">
    <source>
        <dbReference type="Proteomes" id="UP000323671"/>
    </source>
</evidence>
<dbReference type="EMBL" id="CP022579">
    <property type="protein sequence ID" value="QEL63763.1"/>
    <property type="molecule type" value="Genomic_DNA"/>
</dbReference>
<evidence type="ECO:0000256" key="2">
    <source>
        <dbReference type="ARBA" id="ARBA00022475"/>
    </source>
</evidence>
<keyword evidence="5 6" id="KW-0472">Membrane</keyword>
<proteinExistence type="predicted"/>
<keyword evidence="8" id="KW-1185">Reference proteome</keyword>
<dbReference type="InterPro" id="IPR001123">
    <property type="entry name" value="LeuE-type"/>
</dbReference>
<organism evidence="7 8">
    <name type="scientific">Oryzomicrobium terrae</name>
    <dbReference type="NCBI Taxonomy" id="1735038"/>
    <lineage>
        <taxon>Bacteria</taxon>
        <taxon>Pseudomonadati</taxon>
        <taxon>Pseudomonadota</taxon>
        <taxon>Betaproteobacteria</taxon>
        <taxon>Rhodocyclales</taxon>
        <taxon>Rhodocyclaceae</taxon>
        <taxon>Oryzomicrobium</taxon>
    </lineage>
</organism>
<dbReference type="GO" id="GO:0015171">
    <property type="term" value="F:amino acid transmembrane transporter activity"/>
    <property type="evidence" value="ECO:0007669"/>
    <property type="project" value="TreeGrafter"/>
</dbReference>
<dbReference type="GO" id="GO:0005886">
    <property type="term" value="C:plasma membrane"/>
    <property type="evidence" value="ECO:0007669"/>
    <property type="project" value="UniProtKB-SubCell"/>
</dbReference>
<gene>
    <name evidence="7" type="ORF">OTERR_02870</name>
</gene>
<keyword evidence="4 6" id="KW-1133">Transmembrane helix</keyword>
<evidence type="ECO:0000256" key="1">
    <source>
        <dbReference type="ARBA" id="ARBA00004651"/>
    </source>
</evidence>
<keyword evidence="3 6" id="KW-0812">Transmembrane</keyword>
<evidence type="ECO:0000313" key="7">
    <source>
        <dbReference type="EMBL" id="QEL63763.1"/>
    </source>
</evidence>
<feature type="transmembrane region" description="Helical" evidence="6">
    <location>
        <begin position="191"/>
        <end position="209"/>
    </location>
</feature>
<dbReference type="PIRSF" id="PIRSF006324">
    <property type="entry name" value="LeuE"/>
    <property type="match status" value="1"/>
</dbReference>
<keyword evidence="2" id="KW-1003">Cell membrane</keyword>
<dbReference type="Proteomes" id="UP000323671">
    <property type="component" value="Chromosome"/>
</dbReference>
<dbReference type="PANTHER" id="PTHR30086">
    <property type="entry name" value="ARGININE EXPORTER PROTEIN ARGO"/>
    <property type="match status" value="1"/>
</dbReference>
<sequence length="213" mass="22538">MDGLSAFATLTAVHLLAAATPGPDFAMVIRQSLLAGRRAGLLTSLGIALGLSVHIAYSAAGLAALIAHSATWLTAFKLAGGAYLLYLGWKGLRARPTATTDASDGAPDSAPVHESALRHLVRGFLTNALNPKAPLYFLALFTLVLSPATPLPRLAAYGVWLMALQFAWFSLVTLFFTQPRVRAAFLGCGHWLERAFGAALAVLGLRLLLSTER</sequence>
<dbReference type="KEGG" id="otr:OTERR_02870"/>
<evidence type="ECO:0000256" key="4">
    <source>
        <dbReference type="ARBA" id="ARBA00022989"/>
    </source>
</evidence>
<dbReference type="RefSeq" id="WP_149424626.1">
    <property type="nucleotide sequence ID" value="NZ_CP022579.1"/>
</dbReference>
<dbReference type="PANTHER" id="PTHR30086:SF21">
    <property type="entry name" value="TRANSPORT PROTEIN"/>
    <property type="match status" value="1"/>
</dbReference>
<dbReference type="AlphaFoldDB" id="A0A5C1E4I3"/>
<evidence type="ECO:0000256" key="3">
    <source>
        <dbReference type="ARBA" id="ARBA00022692"/>
    </source>
</evidence>
<feature type="transmembrane region" description="Helical" evidence="6">
    <location>
        <begin position="158"/>
        <end position="176"/>
    </location>
</feature>
<evidence type="ECO:0000256" key="5">
    <source>
        <dbReference type="ARBA" id="ARBA00023136"/>
    </source>
</evidence>
<accession>A0A5C1E4I3</accession>
<comment type="subcellular location">
    <subcellularLocation>
        <location evidence="1">Cell membrane</location>
        <topology evidence="1">Multi-pass membrane protein</topology>
    </subcellularLocation>
</comment>